<reference evidence="1" key="1">
    <citation type="submission" date="2018-06" db="EMBL/GenBank/DDBJ databases">
        <authorList>
            <consortium name="Pathogen Informatics"/>
            <person name="Doyle S."/>
        </authorList>
    </citation>
    <scope>NUCLEOTIDE SEQUENCE [LARGE SCALE GENOMIC DNA]</scope>
    <source>
        <strain evidence="1">NCTC11421</strain>
    </source>
</reference>
<name>A0A378VXA8_NEIGO</name>
<dbReference type="EMBL" id="UGRI01000001">
    <property type="protein sequence ID" value="SUA23779.1"/>
    <property type="molecule type" value="Genomic_DNA"/>
</dbReference>
<accession>A0A378VXA8</accession>
<evidence type="ECO:0000313" key="1">
    <source>
        <dbReference type="EMBL" id="SUA23779.1"/>
    </source>
</evidence>
<sequence length="157" mass="17707">MSVTAYQASRQMAQLRQLDLQPAFLRAGAAGENRQNQPHSVQYAALEDFFQIAFLRGSKFVVEYDQINAVCGNCFRQLRRLARADKQRSVRAVAFGSLHAYGIAARRFDQLDGFRQCRLKTVQTGGIAARIIFIQHYAHQHDAFRLRLSGTVPSCST</sequence>
<organism evidence="1">
    <name type="scientific">Neisseria gonorrhoeae</name>
    <dbReference type="NCBI Taxonomy" id="485"/>
    <lineage>
        <taxon>Bacteria</taxon>
        <taxon>Pseudomonadati</taxon>
        <taxon>Pseudomonadota</taxon>
        <taxon>Betaproteobacteria</taxon>
        <taxon>Neisseriales</taxon>
        <taxon>Neisseriaceae</taxon>
        <taxon>Neisseria</taxon>
    </lineage>
</organism>
<gene>
    <name evidence="1" type="ORF">NCTC11421_01769</name>
</gene>
<proteinExistence type="predicted"/>
<dbReference type="AlphaFoldDB" id="A0A378VXA8"/>
<protein>
    <submittedName>
        <fullName evidence="1">Uncharacterized protein</fullName>
    </submittedName>
</protein>